<dbReference type="InterPro" id="IPR036388">
    <property type="entry name" value="WH-like_DNA-bd_sf"/>
</dbReference>
<comment type="caution">
    <text evidence="6">The sequence shown here is derived from an EMBL/GenBank/DDBJ whole genome shotgun (WGS) entry which is preliminary data.</text>
</comment>
<dbReference type="SUPFAM" id="SSF46785">
    <property type="entry name" value="Winged helix' DNA-binding domain"/>
    <property type="match status" value="1"/>
</dbReference>
<evidence type="ECO:0000259" key="5">
    <source>
        <dbReference type="PROSITE" id="PS50949"/>
    </source>
</evidence>
<sequence length="119" mass="12452">MHIVIDPGSATPLYEQLKLRVLAMIRDGDLIAGTKLPTVRAWAEELGLAPHTVARAYKELEAVGALEARGRAGTFVSSSGDPTLTAAQRAATEYVATIRELGLGDDLAAELVAAAIRGA</sequence>
<keyword evidence="3" id="KW-0238">DNA-binding</keyword>
<protein>
    <submittedName>
        <fullName evidence="6">GntR family transcriptional regulator</fullName>
    </submittedName>
</protein>
<feature type="domain" description="HTH gntR-type" evidence="5">
    <location>
        <begin position="11"/>
        <end position="79"/>
    </location>
</feature>
<organism evidence="6 7">
    <name type="scientific">Rhodococcus kronopolitis</name>
    <dbReference type="NCBI Taxonomy" id="1460226"/>
    <lineage>
        <taxon>Bacteria</taxon>
        <taxon>Bacillati</taxon>
        <taxon>Actinomycetota</taxon>
        <taxon>Actinomycetes</taxon>
        <taxon>Mycobacteriales</taxon>
        <taxon>Nocardiaceae</taxon>
        <taxon>Rhodococcus</taxon>
    </lineage>
</organism>
<evidence type="ECO:0000256" key="4">
    <source>
        <dbReference type="ARBA" id="ARBA00023163"/>
    </source>
</evidence>
<dbReference type="EMBL" id="JBHSFO010000012">
    <property type="protein sequence ID" value="MFC4605438.1"/>
    <property type="molecule type" value="Genomic_DNA"/>
</dbReference>
<dbReference type="Pfam" id="PF00392">
    <property type="entry name" value="GntR"/>
    <property type="match status" value="1"/>
</dbReference>
<gene>
    <name evidence="6" type="ORF">ACFO6S_17190</name>
</gene>
<dbReference type="PANTHER" id="PTHR46577:SF1">
    <property type="entry name" value="HTH-TYPE TRANSCRIPTIONAL REGULATORY PROTEIN GABR"/>
    <property type="match status" value="1"/>
</dbReference>
<evidence type="ECO:0000256" key="3">
    <source>
        <dbReference type="ARBA" id="ARBA00023125"/>
    </source>
</evidence>
<keyword evidence="7" id="KW-1185">Reference proteome</keyword>
<dbReference type="Gene3D" id="1.10.10.10">
    <property type="entry name" value="Winged helix-like DNA-binding domain superfamily/Winged helix DNA-binding domain"/>
    <property type="match status" value="1"/>
</dbReference>
<dbReference type="InterPro" id="IPR000524">
    <property type="entry name" value="Tscrpt_reg_HTH_GntR"/>
</dbReference>
<dbReference type="PANTHER" id="PTHR46577">
    <property type="entry name" value="HTH-TYPE TRANSCRIPTIONAL REGULATORY PROTEIN GABR"/>
    <property type="match status" value="1"/>
</dbReference>
<name>A0ABV9FWQ4_9NOCA</name>
<dbReference type="InterPro" id="IPR051446">
    <property type="entry name" value="HTH_trans_reg/aminotransferase"/>
</dbReference>
<evidence type="ECO:0000256" key="1">
    <source>
        <dbReference type="ARBA" id="ARBA00022898"/>
    </source>
</evidence>
<dbReference type="Proteomes" id="UP001595914">
    <property type="component" value="Unassembled WGS sequence"/>
</dbReference>
<dbReference type="InterPro" id="IPR036390">
    <property type="entry name" value="WH_DNA-bd_sf"/>
</dbReference>
<evidence type="ECO:0000256" key="2">
    <source>
        <dbReference type="ARBA" id="ARBA00023015"/>
    </source>
</evidence>
<dbReference type="RefSeq" id="WP_378419049.1">
    <property type="nucleotide sequence ID" value="NZ_JBHSFO010000012.1"/>
</dbReference>
<reference evidence="7" key="1">
    <citation type="journal article" date="2019" name="Int. J. Syst. Evol. Microbiol.">
        <title>The Global Catalogue of Microorganisms (GCM) 10K type strain sequencing project: providing services to taxonomists for standard genome sequencing and annotation.</title>
        <authorList>
            <consortium name="The Broad Institute Genomics Platform"/>
            <consortium name="The Broad Institute Genome Sequencing Center for Infectious Disease"/>
            <person name="Wu L."/>
            <person name="Ma J."/>
        </authorList>
    </citation>
    <scope>NUCLEOTIDE SEQUENCE [LARGE SCALE GENOMIC DNA]</scope>
    <source>
        <strain evidence="7">CCUG 54520</strain>
    </source>
</reference>
<dbReference type="PROSITE" id="PS50949">
    <property type="entry name" value="HTH_GNTR"/>
    <property type="match status" value="1"/>
</dbReference>
<keyword evidence="2" id="KW-0805">Transcription regulation</keyword>
<keyword evidence="4" id="KW-0804">Transcription</keyword>
<dbReference type="SMART" id="SM00345">
    <property type="entry name" value="HTH_GNTR"/>
    <property type="match status" value="1"/>
</dbReference>
<evidence type="ECO:0000313" key="7">
    <source>
        <dbReference type="Proteomes" id="UP001595914"/>
    </source>
</evidence>
<dbReference type="CDD" id="cd07377">
    <property type="entry name" value="WHTH_GntR"/>
    <property type="match status" value="1"/>
</dbReference>
<accession>A0ABV9FWQ4</accession>
<keyword evidence="1" id="KW-0663">Pyridoxal phosphate</keyword>
<proteinExistence type="predicted"/>
<evidence type="ECO:0000313" key="6">
    <source>
        <dbReference type="EMBL" id="MFC4605438.1"/>
    </source>
</evidence>